<gene>
    <name evidence="6" type="ORF">FYJ80_00180</name>
</gene>
<dbReference type="InterPro" id="IPR005846">
    <property type="entry name" value="A-D-PHexomutase_a/b/a-III"/>
</dbReference>
<protein>
    <submittedName>
        <fullName evidence="6">Phosphoglucomutase</fullName>
    </submittedName>
</protein>
<dbReference type="GO" id="GO:0004615">
    <property type="term" value="F:phosphomannomutase activity"/>
    <property type="evidence" value="ECO:0007669"/>
    <property type="project" value="TreeGrafter"/>
</dbReference>
<dbReference type="PANTHER" id="PTHR42946:SF1">
    <property type="entry name" value="PHOSPHOGLUCOMUTASE (ALPHA-D-GLUCOSE-1,6-BISPHOSPHATE-DEPENDENT)"/>
    <property type="match status" value="1"/>
</dbReference>
<dbReference type="InterPro" id="IPR005844">
    <property type="entry name" value="A-D-PHexomutase_a/b/a-I"/>
</dbReference>
<dbReference type="InterPro" id="IPR036900">
    <property type="entry name" value="A-D-PHexomutase_C_sf"/>
</dbReference>
<keyword evidence="3" id="KW-0597">Phosphoprotein</keyword>
<dbReference type="Pfam" id="PF02878">
    <property type="entry name" value="PGM_PMM_I"/>
    <property type="match status" value="1"/>
</dbReference>
<dbReference type="GO" id="GO:0005975">
    <property type="term" value="P:carbohydrate metabolic process"/>
    <property type="evidence" value="ECO:0007669"/>
    <property type="project" value="InterPro"/>
</dbReference>
<evidence type="ECO:0000313" key="7">
    <source>
        <dbReference type="Proteomes" id="UP000460549"/>
    </source>
</evidence>
<dbReference type="SUPFAM" id="SSF55957">
    <property type="entry name" value="Phosphoglucomutase, C-terminal domain"/>
    <property type="match status" value="1"/>
</dbReference>
<dbReference type="EMBL" id="VUNN01000001">
    <property type="protein sequence ID" value="MSU05203.1"/>
    <property type="molecule type" value="Genomic_DNA"/>
</dbReference>
<evidence type="ECO:0000256" key="1">
    <source>
        <dbReference type="ARBA" id="ARBA00001946"/>
    </source>
</evidence>
<comment type="similarity">
    <text evidence="2">Belongs to the phosphohexose mutase family.</text>
</comment>
<dbReference type="Gene3D" id="3.40.120.10">
    <property type="entry name" value="Alpha-D-Glucose-1,6-Bisphosphate, subunit A, domain 3"/>
    <property type="match status" value="3"/>
</dbReference>
<evidence type="ECO:0000259" key="5">
    <source>
        <dbReference type="Pfam" id="PF02880"/>
    </source>
</evidence>
<feature type="domain" description="Alpha-D-phosphohexomutase alpha/beta/alpha" evidence="5">
    <location>
        <begin position="331"/>
        <end position="419"/>
    </location>
</feature>
<dbReference type="PANTHER" id="PTHR42946">
    <property type="entry name" value="PHOSPHOHEXOSE MUTASE"/>
    <property type="match status" value="1"/>
</dbReference>
<sequence>MQHKSISQIHTTCDQVKERLDHYILSASGLRAVFASSGNEEDSIRTICDEDKVIVVTIARAFNEFIKEKNKRVIVGQDARPTGYALSLLTIKALISLGQDVRYLYITAAPEIMAQSHNYDYFYYISASHNPIGHNGFKFGRNGGVFSKVEAEEIIAILKRMINSPDVIDEAKKLINDCPQERRNECLVNLEKEKYSALEYYRSFVLKTAELSNDFKADIGIVADFNGSARAASIDRTLFNEMGIKFDAINATVGDVKHAIVPEGENLIPVMKFLEEKHKEDPSFILGYTPDNDGDRGNFVYITKEGNGRILEAQEVFALVVTIEVASLAKKGVDNIAIAVNGPTSERIDQIAKAFNAKVFRAEVGEANVVNLGQELADKGYTVKVLGEGSNGGNITKPACVRDPLNTAFTFLKLFSDKSLFDYILEKLGKPITELSMDALIDALPVYTTTGAFSKLAKMEVKSKDWQGIKTKYEELLKQTFDNEIKGKIPACSFYRVLQTEGTIEREGIGPEFRSATGKGGLKVQFVDFKGSSLGYMWMRPSGTEPVLRVLVDIKGKNEKLHDEILSYQRSLIERC</sequence>
<evidence type="ECO:0000256" key="2">
    <source>
        <dbReference type="ARBA" id="ARBA00010231"/>
    </source>
</evidence>
<comment type="caution">
    <text evidence="6">The sequence shown here is derived from an EMBL/GenBank/DDBJ whole genome shotgun (WGS) entry which is preliminary data.</text>
</comment>
<evidence type="ECO:0000259" key="4">
    <source>
        <dbReference type="Pfam" id="PF02878"/>
    </source>
</evidence>
<comment type="cofactor">
    <cofactor evidence="1">
        <name>Mg(2+)</name>
        <dbReference type="ChEBI" id="CHEBI:18420"/>
    </cofactor>
</comment>
<dbReference type="RefSeq" id="WP_154424106.1">
    <property type="nucleotide sequence ID" value="NZ_VUNN01000001.1"/>
</dbReference>
<keyword evidence="7" id="KW-1185">Reference proteome</keyword>
<dbReference type="AlphaFoldDB" id="A0A7X2PAD7"/>
<dbReference type="Pfam" id="PF02880">
    <property type="entry name" value="PGM_PMM_III"/>
    <property type="match status" value="1"/>
</dbReference>
<dbReference type="Proteomes" id="UP000460549">
    <property type="component" value="Unassembled WGS sequence"/>
</dbReference>
<dbReference type="InterPro" id="IPR050060">
    <property type="entry name" value="Phosphoglucosamine_mutase"/>
</dbReference>
<name>A0A7X2PAD7_9SPIO</name>
<accession>A0A7X2PAD7</accession>
<dbReference type="SUPFAM" id="SSF53738">
    <property type="entry name" value="Phosphoglucomutase, first 3 domains"/>
    <property type="match status" value="1"/>
</dbReference>
<feature type="domain" description="Alpha-D-phosphohexomutase alpha/beta/alpha" evidence="4">
    <location>
        <begin position="44"/>
        <end position="160"/>
    </location>
</feature>
<proteinExistence type="inferred from homology"/>
<dbReference type="InterPro" id="IPR016055">
    <property type="entry name" value="A-D-PHexomutase_a/b/a-I/II/III"/>
</dbReference>
<evidence type="ECO:0000313" key="6">
    <source>
        <dbReference type="EMBL" id="MSU05203.1"/>
    </source>
</evidence>
<evidence type="ECO:0000256" key="3">
    <source>
        <dbReference type="ARBA" id="ARBA00022553"/>
    </source>
</evidence>
<reference evidence="6 7" key="1">
    <citation type="submission" date="2019-08" db="EMBL/GenBank/DDBJ databases">
        <title>In-depth cultivation of the pig gut microbiome towards novel bacterial diversity and tailored functional studies.</title>
        <authorList>
            <person name="Wylensek D."/>
            <person name="Hitch T.C.A."/>
            <person name="Clavel T."/>
        </authorList>
    </citation>
    <scope>NUCLEOTIDE SEQUENCE [LARGE SCALE GENOMIC DNA]</scope>
    <source>
        <strain evidence="6 7">NM-380-WT-3C1</strain>
    </source>
</reference>
<organism evidence="6 7">
    <name type="scientific">Bullifex porci</name>
    <dbReference type="NCBI Taxonomy" id="2606638"/>
    <lineage>
        <taxon>Bacteria</taxon>
        <taxon>Pseudomonadati</taxon>
        <taxon>Spirochaetota</taxon>
        <taxon>Spirochaetia</taxon>
        <taxon>Spirochaetales</taxon>
        <taxon>Spirochaetaceae</taxon>
        <taxon>Bullifex</taxon>
    </lineage>
</organism>
<dbReference type="Gene3D" id="3.30.310.50">
    <property type="entry name" value="Alpha-D-phosphohexomutase, C-terminal domain"/>
    <property type="match status" value="1"/>
</dbReference>